<dbReference type="AlphaFoldDB" id="A0A934WZB2"/>
<proteinExistence type="predicted"/>
<feature type="transmembrane region" description="Helical" evidence="1">
    <location>
        <begin position="150"/>
        <end position="168"/>
    </location>
</feature>
<dbReference type="Gene3D" id="3.30.565.10">
    <property type="entry name" value="Histidine kinase-like ATPase, C-terminal domain"/>
    <property type="match status" value="1"/>
</dbReference>
<dbReference type="Pfam" id="PF06580">
    <property type="entry name" value="His_kinase"/>
    <property type="match status" value="1"/>
</dbReference>
<feature type="transmembrane region" description="Helical" evidence="1">
    <location>
        <begin position="77"/>
        <end position="98"/>
    </location>
</feature>
<dbReference type="EMBL" id="JAEQBW010000005">
    <property type="protein sequence ID" value="MBK6265964.1"/>
    <property type="molecule type" value="Genomic_DNA"/>
</dbReference>
<dbReference type="GO" id="GO:0016020">
    <property type="term" value="C:membrane"/>
    <property type="evidence" value="ECO:0007669"/>
    <property type="project" value="InterPro"/>
</dbReference>
<feature type="transmembrane region" description="Helical" evidence="1">
    <location>
        <begin position="110"/>
        <end position="129"/>
    </location>
</feature>
<reference evidence="3" key="1">
    <citation type="submission" date="2021-01" db="EMBL/GenBank/DDBJ databases">
        <title>Marivirga aurantiaca sp. nov., isolated from intertidal surface sediments.</title>
        <authorList>
            <person name="Zhang M."/>
        </authorList>
    </citation>
    <scope>NUCLEOTIDE SEQUENCE</scope>
    <source>
        <strain evidence="3">S37H4</strain>
    </source>
</reference>
<dbReference type="InterPro" id="IPR010559">
    <property type="entry name" value="Sig_transdc_His_kin_internal"/>
</dbReference>
<gene>
    <name evidence="3" type="ORF">JKA74_13055</name>
</gene>
<keyword evidence="4" id="KW-1185">Reference proteome</keyword>
<evidence type="ECO:0000256" key="1">
    <source>
        <dbReference type="SAM" id="Phobius"/>
    </source>
</evidence>
<comment type="caution">
    <text evidence="3">The sequence shown here is derived from an EMBL/GenBank/DDBJ whole genome shotgun (WGS) entry which is preliminary data.</text>
</comment>
<feature type="transmembrane region" description="Helical" evidence="1">
    <location>
        <begin position="231"/>
        <end position="256"/>
    </location>
</feature>
<keyword evidence="1" id="KW-0472">Membrane</keyword>
<sequence length="500" mass="58209">MNLSLKKIEKQLLDRDTWLFIGAICLATIISMLEKPENSWKFYLIHLAVLLILLTPQIIWDWHKTVLLNRWIKTKYLLGWGFIYLLYPFLVFILLYNLPEINFKGIKLNLPAFGVATISTFIISFYLLVQPYINQHFKRFIWKKMMSLEAAIMLALFLVALFMAGIVVSNQEQFNQRATIDMLWNLKEIAQNLWLFLTIAAQLYIAYLAGFLFFIINEKFLISQLLRKKGILYYIFGLISTIVILYPFLAQLLIWLPLHQELRIVVPSENLDAFDITNAGVVITIILVSIPVIFALQWFKQNSQMEKMEKQQVQTELDLLKQQINPHFFFNTLNNLYALSLSGSSKTPEGILQLSDLMRYVIYKGKEPKVLLKEEISYIKDYIRLQQLRLQQEFEVEFSISVEDTLKIAPLLLIILVENAFKHGIEPAENKTFLSLSVKTVDNKLTFSCKNSHEEDNINSSGIGLANLQRRLTLLYPQQHELKAEKKNGVYYAYLTITLK</sequence>
<keyword evidence="3" id="KW-0808">Transferase</keyword>
<feature type="domain" description="Signal transduction histidine kinase internal region" evidence="2">
    <location>
        <begin position="316"/>
        <end position="393"/>
    </location>
</feature>
<keyword evidence="3" id="KW-0418">Kinase</keyword>
<dbReference type="InterPro" id="IPR036890">
    <property type="entry name" value="HATPase_C_sf"/>
</dbReference>
<feature type="transmembrane region" description="Helical" evidence="1">
    <location>
        <begin position="276"/>
        <end position="299"/>
    </location>
</feature>
<feature type="transmembrane region" description="Helical" evidence="1">
    <location>
        <begin position="193"/>
        <end position="216"/>
    </location>
</feature>
<dbReference type="PANTHER" id="PTHR34220">
    <property type="entry name" value="SENSOR HISTIDINE KINASE YPDA"/>
    <property type="match status" value="1"/>
</dbReference>
<keyword evidence="1" id="KW-0812">Transmembrane</keyword>
<dbReference type="Proteomes" id="UP000611723">
    <property type="component" value="Unassembled WGS sequence"/>
</dbReference>
<protein>
    <submittedName>
        <fullName evidence="3">Histidine kinase</fullName>
    </submittedName>
</protein>
<evidence type="ECO:0000259" key="2">
    <source>
        <dbReference type="Pfam" id="PF06580"/>
    </source>
</evidence>
<feature type="transmembrane region" description="Helical" evidence="1">
    <location>
        <begin position="39"/>
        <end position="56"/>
    </location>
</feature>
<dbReference type="GO" id="GO:0000155">
    <property type="term" value="F:phosphorelay sensor kinase activity"/>
    <property type="evidence" value="ECO:0007669"/>
    <property type="project" value="InterPro"/>
</dbReference>
<dbReference type="RefSeq" id="WP_201431636.1">
    <property type="nucleotide sequence ID" value="NZ_JAEQBW010000005.1"/>
</dbReference>
<feature type="transmembrane region" description="Helical" evidence="1">
    <location>
        <begin position="12"/>
        <end position="33"/>
    </location>
</feature>
<dbReference type="PANTHER" id="PTHR34220:SF7">
    <property type="entry name" value="SENSOR HISTIDINE KINASE YPDA"/>
    <property type="match status" value="1"/>
</dbReference>
<dbReference type="SUPFAM" id="SSF55874">
    <property type="entry name" value="ATPase domain of HSP90 chaperone/DNA topoisomerase II/histidine kinase"/>
    <property type="match status" value="1"/>
</dbReference>
<evidence type="ECO:0000313" key="3">
    <source>
        <dbReference type="EMBL" id="MBK6265964.1"/>
    </source>
</evidence>
<evidence type="ECO:0000313" key="4">
    <source>
        <dbReference type="Proteomes" id="UP000611723"/>
    </source>
</evidence>
<accession>A0A934WZB2</accession>
<keyword evidence="1" id="KW-1133">Transmembrane helix</keyword>
<organism evidence="3 4">
    <name type="scientific">Marivirga aurantiaca</name>
    <dbReference type="NCBI Taxonomy" id="2802615"/>
    <lineage>
        <taxon>Bacteria</taxon>
        <taxon>Pseudomonadati</taxon>
        <taxon>Bacteroidota</taxon>
        <taxon>Cytophagia</taxon>
        <taxon>Cytophagales</taxon>
        <taxon>Marivirgaceae</taxon>
        <taxon>Marivirga</taxon>
    </lineage>
</organism>
<name>A0A934WZB2_9BACT</name>
<dbReference type="InterPro" id="IPR050640">
    <property type="entry name" value="Bact_2-comp_sensor_kinase"/>
</dbReference>